<gene>
    <name evidence="4" type="ORF">RN001_011506</name>
</gene>
<feature type="domain" description="Sulfotransferase" evidence="3">
    <location>
        <begin position="81"/>
        <end position="348"/>
    </location>
</feature>
<reference evidence="5" key="1">
    <citation type="submission" date="2023-01" db="EMBL/GenBank/DDBJ databases">
        <title>Key to firefly adult light organ development and bioluminescence: homeobox transcription factors regulate luciferase expression and transportation to peroxisome.</title>
        <authorList>
            <person name="Fu X."/>
        </authorList>
    </citation>
    <scope>NUCLEOTIDE SEQUENCE [LARGE SCALE GENOMIC DNA]</scope>
</reference>
<dbReference type="SUPFAM" id="SSF52540">
    <property type="entry name" value="P-loop containing nucleoside triphosphate hydrolases"/>
    <property type="match status" value="1"/>
</dbReference>
<evidence type="ECO:0000259" key="3">
    <source>
        <dbReference type="Pfam" id="PF00685"/>
    </source>
</evidence>
<name>A0AAN7SEK8_9COLE</name>
<dbReference type="AlphaFoldDB" id="A0AAN7SEK8"/>
<evidence type="ECO:0000256" key="1">
    <source>
        <dbReference type="ARBA" id="ARBA00005771"/>
    </source>
</evidence>
<comment type="caution">
    <text evidence="4">The sequence shown here is derived from an EMBL/GenBank/DDBJ whole genome shotgun (WGS) entry which is preliminary data.</text>
</comment>
<dbReference type="EMBL" id="JARPUR010000005">
    <property type="protein sequence ID" value="KAK4875084.1"/>
    <property type="molecule type" value="Genomic_DNA"/>
</dbReference>
<evidence type="ECO:0000313" key="5">
    <source>
        <dbReference type="Proteomes" id="UP001353858"/>
    </source>
</evidence>
<proteinExistence type="inferred from homology"/>
<dbReference type="Pfam" id="PF00685">
    <property type="entry name" value="Sulfotransfer_1"/>
    <property type="match status" value="1"/>
</dbReference>
<comment type="similarity">
    <text evidence="1">Belongs to the sulfotransferase 1 family.</text>
</comment>
<evidence type="ECO:0000313" key="4">
    <source>
        <dbReference type="EMBL" id="KAK4875084.1"/>
    </source>
</evidence>
<keyword evidence="5" id="KW-1185">Reference proteome</keyword>
<dbReference type="InterPro" id="IPR000863">
    <property type="entry name" value="Sulfotransferase_dom"/>
</dbReference>
<protein>
    <recommendedName>
        <fullName evidence="3">Sulfotransferase domain-containing protein</fullName>
    </recommendedName>
</protein>
<dbReference type="GO" id="GO:0008146">
    <property type="term" value="F:sulfotransferase activity"/>
    <property type="evidence" value="ECO:0007669"/>
    <property type="project" value="InterPro"/>
</dbReference>
<dbReference type="PANTHER" id="PTHR11783">
    <property type="entry name" value="SULFOTRANSFERASE SULT"/>
    <property type="match status" value="1"/>
</dbReference>
<keyword evidence="2" id="KW-0808">Transferase</keyword>
<dbReference type="Gene3D" id="3.40.50.300">
    <property type="entry name" value="P-loop containing nucleotide triphosphate hydrolases"/>
    <property type="match status" value="1"/>
</dbReference>
<accession>A0AAN7SEK8</accession>
<dbReference type="InterPro" id="IPR027417">
    <property type="entry name" value="P-loop_NTPase"/>
</dbReference>
<organism evidence="4 5">
    <name type="scientific">Aquatica leii</name>
    <dbReference type="NCBI Taxonomy" id="1421715"/>
    <lineage>
        <taxon>Eukaryota</taxon>
        <taxon>Metazoa</taxon>
        <taxon>Ecdysozoa</taxon>
        <taxon>Arthropoda</taxon>
        <taxon>Hexapoda</taxon>
        <taxon>Insecta</taxon>
        <taxon>Pterygota</taxon>
        <taxon>Neoptera</taxon>
        <taxon>Endopterygota</taxon>
        <taxon>Coleoptera</taxon>
        <taxon>Polyphaga</taxon>
        <taxon>Elateriformia</taxon>
        <taxon>Elateroidea</taxon>
        <taxon>Lampyridae</taxon>
        <taxon>Luciolinae</taxon>
        <taxon>Aquatica</taxon>
    </lineage>
</organism>
<dbReference type="Proteomes" id="UP001353858">
    <property type="component" value="Unassembled WGS sequence"/>
</dbReference>
<evidence type="ECO:0000256" key="2">
    <source>
        <dbReference type="ARBA" id="ARBA00022679"/>
    </source>
</evidence>
<sequence length="365" mass="42675">MFVTVLHKLQKHAPISTNCTLKECKKKIKKVDDTDEIGRIIHKDFLDPFCENYVLFGEEETSLGDNYLKFVEVIDNFEIRDSDVIVASYPKAGTTWTQEMVWLIGNDLDFEGAKEHLDKRFPHFELCTVVDFQKMKDKLGATRPDFVGDSLNFIKNLSGVRYIKTHLPYCLLPKQILNGLKKPKIIYVMRDPKDVCVSYYHHGRLIQGWRANFQDFSKVFLSDKIMFGSFWKHVLGFWNQRHCDNVLIITYEEMKRDLLSVIKTVAKFLKKDLPEEKIPQLLDHLSFESMKNNRAVNQQDKIESRMKHQLVPEKGSFMRSGQAQKYKDEMSTELIEQFDKWTKFNITGTSFQNDDTASLYLKSAI</sequence>